<accession>A0A484GVN5</accession>
<feature type="non-terminal residue" evidence="1">
    <location>
        <position position="56"/>
    </location>
</feature>
<evidence type="ECO:0000313" key="2">
    <source>
        <dbReference type="Proteomes" id="UP000295264"/>
    </source>
</evidence>
<keyword evidence="2" id="KW-1185">Reference proteome</keyword>
<proteinExistence type="predicted"/>
<comment type="caution">
    <text evidence="1">The sequence shown here is derived from an EMBL/GenBank/DDBJ whole genome shotgun (WGS) entry which is preliminary data.</text>
</comment>
<dbReference type="EMBL" id="QWLN02003861">
    <property type="protein sequence ID" value="TEA39663.1"/>
    <property type="molecule type" value="Genomic_DNA"/>
</dbReference>
<dbReference type="Proteomes" id="UP000295264">
    <property type="component" value="Unassembled WGS sequence"/>
</dbReference>
<dbReference type="AlphaFoldDB" id="A0A484GVN5"/>
<sequence length="56" mass="5988">SLVVQWLGLHAPNVGGLGSILGQGSRSHMHATTRVHMPQLRSPCATTKGAYLPQLR</sequence>
<gene>
    <name evidence="1" type="ORF">DBR06_SOUSAS3410125</name>
</gene>
<protein>
    <submittedName>
        <fullName evidence="1">Uncharacterized protein</fullName>
    </submittedName>
</protein>
<feature type="non-terminal residue" evidence="1">
    <location>
        <position position="1"/>
    </location>
</feature>
<organism evidence="1 2">
    <name type="scientific">Sousa chinensis</name>
    <name type="common">Indo-pacific humpbacked dolphin</name>
    <name type="synonym">Steno chinensis</name>
    <dbReference type="NCBI Taxonomy" id="103600"/>
    <lineage>
        <taxon>Eukaryota</taxon>
        <taxon>Metazoa</taxon>
        <taxon>Chordata</taxon>
        <taxon>Craniata</taxon>
        <taxon>Vertebrata</taxon>
        <taxon>Euteleostomi</taxon>
        <taxon>Mammalia</taxon>
        <taxon>Eutheria</taxon>
        <taxon>Laurasiatheria</taxon>
        <taxon>Artiodactyla</taxon>
        <taxon>Whippomorpha</taxon>
        <taxon>Cetacea</taxon>
        <taxon>Odontoceti</taxon>
        <taxon>Delphinidae</taxon>
        <taxon>Sousa</taxon>
    </lineage>
</organism>
<reference evidence="1 2" key="1">
    <citation type="journal article" date="2018" name="Genomics">
        <title>Molecular footprints of inshore aquatic adaptation in Indo-Pacific humpback dolphin (Sousa chinensis).</title>
        <authorList>
            <person name="Ming Y."/>
            <person name="Jian J."/>
            <person name="Yu F."/>
            <person name="Yu X."/>
            <person name="Wang J."/>
            <person name="Liu W."/>
        </authorList>
    </citation>
    <scope>NUCLEOTIDE SEQUENCE [LARGE SCALE GENOMIC DNA]</scope>
    <source>
        <strain evidence="1">MY-2018</strain>
        <tissue evidence="1">Skin</tissue>
    </source>
</reference>
<name>A0A484GVN5_SOUCH</name>
<evidence type="ECO:0000313" key="1">
    <source>
        <dbReference type="EMBL" id="TEA39663.1"/>
    </source>
</evidence>